<accession>A0A382BZD6</accession>
<dbReference type="EMBL" id="UINC01031981">
    <property type="protein sequence ID" value="SVB18892.1"/>
    <property type="molecule type" value="Genomic_DNA"/>
</dbReference>
<gene>
    <name evidence="1" type="ORF">METZ01_LOCUS171746</name>
</gene>
<organism evidence="1">
    <name type="scientific">marine metagenome</name>
    <dbReference type="NCBI Taxonomy" id="408172"/>
    <lineage>
        <taxon>unclassified sequences</taxon>
        <taxon>metagenomes</taxon>
        <taxon>ecological metagenomes</taxon>
    </lineage>
</organism>
<sequence length="49" mass="5418">VNLDASYIRNPLVAQGAVLCRLGSLVPNIREGRLNCLNQILKRDRSLQG</sequence>
<dbReference type="AlphaFoldDB" id="A0A382BZD6"/>
<reference evidence="1" key="1">
    <citation type="submission" date="2018-05" db="EMBL/GenBank/DDBJ databases">
        <authorList>
            <person name="Lanie J.A."/>
            <person name="Ng W.-L."/>
            <person name="Kazmierczak K.M."/>
            <person name="Andrzejewski T.M."/>
            <person name="Davidsen T.M."/>
            <person name="Wayne K.J."/>
            <person name="Tettelin H."/>
            <person name="Glass J.I."/>
            <person name="Rusch D."/>
            <person name="Podicherti R."/>
            <person name="Tsui H.-C.T."/>
            <person name="Winkler M.E."/>
        </authorList>
    </citation>
    <scope>NUCLEOTIDE SEQUENCE</scope>
</reference>
<protein>
    <submittedName>
        <fullName evidence="1">Uncharacterized protein</fullName>
    </submittedName>
</protein>
<feature type="non-terminal residue" evidence="1">
    <location>
        <position position="1"/>
    </location>
</feature>
<name>A0A382BZD6_9ZZZZ</name>
<evidence type="ECO:0000313" key="1">
    <source>
        <dbReference type="EMBL" id="SVB18892.1"/>
    </source>
</evidence>
<proteinExistence type="predicted"/>